<keyword evidence="1" id="KW-0560">Oxidoreductase</keyword>
<reference evidence="4" key="1">
    <citation type="journal article" date="2019" name="Int. J. Syst. Evol. Microbiol.">
        <title>The Global Catalogue of Microorganisms (GCM) 10K type strain sequencing project: providing services to taxonomists for standard genome sequencing and annotation.</title>
        <authorList>
            <consortium name="The Broad Institute Genomics Platform"/>
            <consortium name="The Broad Institute Genome Sequencing Center for Infectious Disease"/>
            <person name="Wu L."/>
            <person name="Ma J."/>
        </authorList>
    </citation>
    <scope>NUCLEOTIDE SEQUENCE [LARGE SCALE GENOMIC DNA]</scope>
    <source>
        <strain evidence="4">CGMCC 1.10363</strain>
    </source>
</reference>
<dbReference type="EMBL" id="JBHSCN010000003">
    <property type="protein sequence ID" value="MFC4242630.1"/>
    <property type="molecule type" value="Genomic_DNA"/>
</dbReference>
<dbReference type="InterPro" id="IPR011576">
    <property type="entry name" value="Pyridox_Oxase_N"/>
</dbReference>
<organism evidence="3 4">
    <name type="scientific">Gryllotalpicola reticulitermitis</name>
    <dbReference type="NCBI Taxonomy" id="1184153"/>
    <lineage>
        <taxon>Bacteria</taxon>
        <taxon>Bacillati</taxon>
        <taxon>Actinomycetota</taxon>
        <taxon>Actinomycetes</taxon>
        <taxon>Micrococcales</taxon>
        <taxon>Microbacteriaceae</taxon>
        <taxon>Gryllotalpicola</taxon>
    </lineage>
</organism>
<gene>
    <name evidence="3" type="ORF">ACFOYW_04530</name>
</gene>
<dbReference type="InterPro" id="IPR012349">
    <property type="entry name" value="Split_barrel_FMN-bd"/>
</dbReference>
<protein>
    <submittedName>
        <fullName evidence="3">Pyridoxamine 5'-phosphate oxidase family protein</fullName>
    </submittedName>
</protein>
<dbReference type="RefSeq" id="WP_390227499.1">
    <property type="nucleotide sequence ID" value="NZ_JBHSCN010000003.1"/>
</dbReference>
<proteinExistence type="predicted"/>
<evidence type="ECO:0000256" key="1">
    <source>
        <dbReference type="ARBA" id="ARBA00023002"/>
    </source>
</evidence>
<sequence length="125" mass="13453">MSIADLLNHSGHLWLAANRPDGAPHVTPMWFVYIDGTVWCSITKRSRKARLLAADPRVSFSAEGTAEAGGLVGESVATLVEVGERPGVIAAFGTKYGWDAADAAPEGERALVRVEVARWLQVPRE</sequence>
<dbReference type="Proteomes" id="UP001595900">
    <property type="component" value="Unassembled WGS sequence"/>
</dbReference>
<dbReference type="PANTHER" id="PTHR35176">
    <property type="entry name" value="HEME OXYGENASE HI_0854-RELATED"/>
    <property type="match status" value="1"/>
</dbReference>
<evidence type="ECO:0000259" key="2">
    <source>
        <dbReference type="Pfam" id="PF01243"/>
    </source>
</evidence>
<dbReference type="Gene3D" id="2.30.110.10">
    <property type="entry name" value="Electron Transport, Fmn-binding Protein, Chain A"/>
    <property type="match status" value="1"/>
</dbReference>
<dbReference type="PANTHER" id="PTHR35176:SF6">
    <property type="entry name" value="HEME OXYGENASE HI_0854-RELATED"/>
    <property type="match status" value="1"/>
</dbReference>
<name>A0ABV8Q5I0_9MICO</name>
<evidence type="ECO:0000313" key="3">
    <source>
        <dbReference type="EMBL" id="MFC4242630.1"/>
    </source>
</evidence>
<comment type="caution">
    <text evidence="3">The sequence shown here is derived from an EMBL/GenBank/DDBJ whole genome shotgun (WGS) entry which is preliminary data.</text>
</comment>
<dbReference type="SUPFAM" id="SSF50475">
    <property type="entry name" value="FMN-binding split barrel"/>
    <property type="match status" value="1"/>
</dbReference>
<dbReference type="InterPro" id="IPR052019">
    <property type="entry name" value="F420H2_bilvrd_red/Heme_oxyg"/>
</dbReference>
<evidence type="ECO:0000313" key="4">
    <source>
        <dbReference type="Proteomes" id="UP001595900"/>
    </source>
</evidence>
<dbReference type="Pfam" id="PF01243">
    <property type="entry name" value="PNPOx_N"/>
    <property type="match status" value="1"/>
</dbReference>
<feature type="domain" description="Pyridoxamine 5'-phosphate oxidase N-terminal" evidence="2">
    <location>
        <begin position="3"/>
        <end position="122"/>
    </location>
</feature>
<keyword evidence="4" id="KW-1185">Reference proteome</keyword>
<accession>A0ABV8Q5I0</accession>